<gene>
    <name evidence="5" type="primary">SD18_1</name>
    <name evidence="5" type="ORF">A4A49_55455</name>
</gene>
<dbReference type="OMA" id="WYNDISE"/>
<feature type="non-terminal residue" evidence="5">
    <location>
        <position position="164"/>
    </location>
</feature>
<keyword evidence="6" id="KW-1185">Reference proteome</keyword>
<accession>A0A1J6IVV7</accession>
<evidence type="ECO:0000313" key="6">
    <source>
        <dbReference type="Proteomes" id="UP000187609"/>
    </source>
</evidence>
<comment type="caution">
    <text evidence="5">The sequence shown here is derived from an EMBL/GenBank/DDBJ whole genome shotgun (WGS) entry which is preliminary data.</text>
</comment>
<dbReference type="Gramene" id="OIT01855">
    <property type="protein sequence ID" value="OIT01855"/>
    <property type="gene ID" value="A4A49_55455"/>
</dbReference>
<keyword evidence="2" id="KW-0325">Glycoprotein</keyword>
<dbReference type="SMR" id="A0A1J6IVV7"/>
<dbReference type="PANTHER" id="PTHR32444">
    <property type="entry name" value="BULB-TYPE LECTIN DOMAIN-CONTAINING PROTEIN"/>
    <property type="match status" value="1"/>
</dbReference>
<evidence type="ECO:0000259" key="4">
    <source>
        <dbReference type="PROSITE" id="PS50927"/>
    </source>
</evidence>
<dbReference type="CDD" id="cd00028">
    <property type="entry name" value="B_lectin"/>
    <property type="match status" value="1"/>
</dbReference>
<name>A0A1J6IVV7_NICAT</name>
<dbReference type="InterPro" id="IPR036426">
    <property type="entry name" value="Bulb-type_lectin_dom_sf"/>
</dbReference>
<evidence type="ECO:0000256" key="1">
    <source>
        <dbReference type="ARBA" id="ARBA00022729"/>
    </source>
</evidence>
<dbReference type="STRING" id="49451.A0A1J6IVV7"/>
<dbReference type="PROSITE" id="PS50927">
    <property type="entry name" value="BULB_LECTIN"/>
    <property type="match status" value="1"/>
</dbReference>
<evidence type="ECO:0000256" key="3">
    <source>
        <dbReference type="SAM" id="SignalP"/>
    </source>
</evidence>
<protein>
    <submittedName>
        <fullName evidence="5">Receptor-like serinethreonine-protein kinase sd1-8</fullName>
    </submittedName>
</protein>
<dbReference type="SMART" id="SM00108">
    <property type="entry name" value="B_lectin"/>
    <property type="match status" value="1"/>
</dbReference>
<dbReference type="FunFam" id="2.90.10.10:FF:000005">
    <property type="entry name" value="G-type lectin S-receptor-like serine/threonine-protein kinase"/>
    <property type="match status" value="1"/>
</dbReference>
<dbReference type="Gene3D" id="2.90.10.10">
    <property type="entry name" value="Bulb-type lectin domain"/>
    <property type="match status" value="1"/>
</dbReference>
<dbReference type="EMBL" id="MJEQ01037188">
    <property type="protein sequence ID" value="OIT01855.1"/>
    <property type="molecule type" value="Genomic_DNA"/>
</dbReference>
<feature type="chain" id="PRO_5012362797" evidence="3">
    <location>
        <begin position="21"/>
        <end position="164"/>
    </location>
</feature>
<proteinExistence type="predicted"/>
<dbReference type="Proteomes" id="UP000187609">
    <property type="component" value="Unassembled WGS sequence"/>
</dbReference>
<dbReference type="GO" id="GO:0016301">
    <property type="term" value="F:kinase activity"/>
    <property type="evidence" value="ECO:0007669"/>
    <property type="project" value="UniProtKB-KW"/>
</dbReference>
<evidence type="ECO:0000313" key="5">
    <source>
        <dbReference type="EMBL" id="OIT01855.1"/>
    </source>
</evidence>
<dbReference type="AlphaFoldDB" id="A0A1J6IVV7"/>
<keyword evidence="1 3" id="KW-0732">Signal</keyword>
<evidence type="ECO:0000256" key="2">
    <source>
        <dbReference type="ARBA" id="ARBA00023180"/>
    </source>
</evidence>
<dbReference type="InterPro" id="IPR001480">
    <property type="entry name" value="Bulb-type_lectin_dom"/>
</dbReference>
<organism evidence="5 6">
    <name type="scientific">Nicotiana attenuata</name>
    <name type="common">Coyote tobacco</name>
    <dbReference type="NCBI Taxonomy" id="49451"/>
    <lineage>
        <taxon>Eukaryota</taxon>
        <taxon>Viridiplantae</taxon>
        <taxon>Streptophyta</taxon>
        <taxon>Embryophyta</taxon>
        <taxon>Tracheophyta</taxon>
        <taxon>Spermatophyta</taxon>
        <taxon>Magnoliopsida</taxon>
        <taxon>eudicotyledons</taxon>
        <taxon>Gunneridae</taxon>
        <taxon>Pentapetalae</taxon>
        <taxon>asterids</taxon>
        <taxon>lamiids</taxon>
        <taxon>Solanales</taxon>
        <taxon>Solanaceae</taxon>
        <taxon>Nicotianoideae</taxon>
        <taxon>Nicotianeae</taxon>
        <taxon>Nicotiana</taxon>
    </lineage>
</organism>
<feature type="domain" description="Bulb-type lectin" evidence="4">
    <location>
        <begin position="27"/>
        <end position="152"/>
    </location>
</feature>
<dbReference type="Pfam" id="PF01453">
    <property type="entry name" value="B_lectin"/>
    <property type="match status" value="1"/>
</dbReference>
<dbReference type="PROSITE" id="PS51257">
    <property type="entry name" value="PROKAR_LIPOPROTEIN"/>
    <property type="match status" value="1"/>
</dbReference>
<feature type="signal peptide" evidence="3">
    <location>
        <begin position="1"/>
        <end position="20"/>
    </location>
</feature>
<dbReference type="PANTHER" id="PTHR32444:SF247">
    <property type="entry name" value="OS01G0958200 PROTEIN"/>
    <property type="match status" value="1"/>
</dbReference>
<sequence length="164" mass="17775">MEMKILSLLIFMLFLSCSLNSNISLGGDTISANESLSFGQTIVSSGGKFELGFFEPGNSLNYYIGIWYKNNIVSQGTVVWVANRETPVSDAALLKIIQGNLVLLDKNHNSIWSTTHTTNNATRNNAVVAVLGDDGNLILSDVSNSSTPLTLWQSFDNPTDTLLA</sequence>
<reference evidence="5" key="1">
    <citation type="submission" date="2016-11" db="EMBL/GenBank/DDBJ databases">
        <title>The genome of Nicotiana attenuata.</title>
        <authorList>
            <person name="Xu S."/>
            <person name="Brockmoeller T."/>
            <person name="Gaquerel E."/>
            <person name="Navarro A."/>
            <person name="Kuhl H."/>
            <person name="Gase K."/>
            <person name="Ling Z."/>
            <person name="Zhou W."/>
            <person name="Kreitzer C."/>
            <person name="Stanke M."/>
            <person name="Tang H."/>
            <person name="Lyons E."/>
            <person name="Pandey P."/>
            <person name="Pandey S.P."/>
            <person name="Timmermann B."/>
            <person name="Baldwin I.T."/>
        </authorList>
    </citation>
    <scope>NUCLEOTIDE SEQUENCE [LARGE SCALE GENOMIC DNA]</scope>
    <source>
        <strain evidence="5">UT</strain>
    </source>
</reference>
<dbReference type="SUPFAM" id="SSF51110">
    <property type="entry name" value="alpha-D-mannose-specific plant lectins"/>
    <property type="match status" value="1"/>
</dbReference>